<protein>
    <recommendedName>
        <fullName evidence="4">Mitochondrial PGP phosphatase</fullName>
    </recommendedName>
</protein>
<dbReference type="InterPro" id="IPR023214">
    <property type="entry name" value="HAD_sf"/>
</dbReference>
<dbReference type="Pfam" id="PF09419">
    <property type="entry name" value="PGP_phosphatase"/>
    <property type="match status" value="1"/>
</dbReference>
<evidence type="ECO:0008006" key="4">
    <source>
        <dbReference type="Google" id="ProtNLM"/>
    </source>
</evidence>
<evidence type="ECO:0000313" key="2">
    <source>
        <dbReference type="EMBL" id="KAJ2681105.1"/>
    </source>
</evidence>
<name>A0A9W8GCS0_9FUNG</name>
<dbReference type="GO" id="GO:0008962">
    <property type="term" value="F:phosphatidylglycerophosphatase activity"/>
    <property type="evidence" value="ECO:0007669"/>
    <property type="project" value="InterPro"/>
</dbReference>
<dbReference type="InterPro" id="IPR036412">
    <property type="entry name" value="HAD-like_sf"/>
</dbReference>
<dbReference type="NCBIfam" id="TIGR01668">
    <property type="entry name" value="YqeG_hyp_ppase"/>
    <property type="match status" value="1"/>
</dbReference>
<organism evidence="2 3">
    <name type="scientific">Coemansia spiralis</name>
    <dbReference type="NCBI Taxonomy" id="417178"/>
    <lineage>
        <taxon>Eukaryota</taxon>
        <taxon>Fungi</taxon>
        <taxon>Fungi incertae sedis</taxon>
        <taxon>Zoopagomycota</taxon>
        <taxon>Kickxellomycotina</taxon>
        <taxon>Kickxellomycetes</taxon>
        <taxon>Kickxellales</taxon>
        <taxon>Kickxellaceae</taxon>
        <taxon>Coemansia</taxon>
    </lineage>
</organism>
<dbReference type="PANTHER" id="PTHR19288">
    <property type="entry name" value="4-NITROPHENYLPHOSPHATASE-RELATED"/>
    <property type="match status" value="1"/>
</dbReference>
<dbReference type="InterPro" id="IPR027706">
    <property type="entry name" value="PGP_Pase"/>
</dbReference>
<dbReference type="InterPro" id="IPR010021">
    <property type="entry name" value="PGPP1/Gep4"/>
</dbReference>
<dbReference type="EMBL" id="JANBTW010000001">
    <property type="protein sequence ID" value="KAJ2681105.1"/>
    <property type="molecule type" value="Genomic_DNA"/>
</dbReference>
<feature type="region of interest" description="Disordered" evidence="1">
    <location>
        <begin position="203"/>
        <end position="227"/>
    </location>
</feature>
<dbReference type="PANTHER" id="PTHR19288:SF25">
    <property type="entry name" value="PHOSPHATIDYLGLYCEROPHOSPHATASE GEP4, MITOCHONDRIAL"/>
    <property type="match status" value="1"/>
</dbReference>
<sequence>MVQWFNAAGVRSVIEVVTRPRLLLPHMVVPDIRSLPLEVLQRRGIRFLVFDKDNCLTAPYSTHLHPPFATAWLRCKTLFPGRILVVSNSAGTKDDHAHSEAAAIERALGVPVLRHAVKKPGCAAEILEKLGQMACQAAGPGHIAVVGDRLATDIVLANKAHMLAIWTTEIIARKGDSAVAAALRQIEHRAYRVLRRAGIRAPPHESGIPDCAAAPSQKEAKQKNKTK</sequence>
<accession>A0A9W8GCS0</accession>
<evidence type="ECO:0000256" key="1">
    <source>
        <dbReference type="SAM" id="MobiDB-lite"/>
    </source>
</evidence>
<proteinExistence type="predicted"/>
<dbReference type="GO" id="GO:0005737">
    <property type="term" value="C:cytoplasm"/>
    <property type="evidence" value="ECO:0007669"/>
    <property type="project" value="TreeGrafter"/>
</dbReference>
<dbReference type="AlphaFoldDB" id="A0A9W8GCS0"/>
<feature type="compositionally biased region" description="Basic and acidic residues" evidence="1">
    <location>
        <begin position="218"/>
        <end position="227"/>
    </location>
</feature>
<dbReference type="Gene3D" id="3.40.50.1000">
    <property type="entry name" value="HAD superfamily/HAD-like"/>
    <property type="match status" value="1"/>
</dbReference>
<comment type="caution">
    <text evidence="2">The sequence shown here is derived from an EMBL/GenBank/DDBJ whole genome shotgun (WGS) entry which is preliminary data.</text>
</comment>
<gene>
    <name evidence="2" type="ORF">GGI25_000060</name>
</gene>
<evidence type="ECO:0000313" key="3">
    <source>
        <dbReference type="Proteomes" id="UP001151518"/>
    </source>
</evidence>
<dbReference type="OrthoDB" id="198652at2759"/>
<dbReference type="SUPFAM" id="SSF56784">
    <property type="entry name" value="HAD-like"/>
    <property type="match status" value="1"/>
</dbReference>
<dbReference type="Proteomes" id="UP001151518">
    <property type="component" value="Unassembled WGS sequence"/>
</dbReference>
<reference evidence="2" key="1">
    <citation type="submission" date="2022-07" db="EMBL/GenBank/DDBJ databases">
        <title>Phylogenomic reconstructions and comparative analyses of Kickxellomycotina fungi.</title>
        <authorList>
            <person name="Reynolds N.K."/>
            <person name="Stajich J.E."/>
            <person name="Barry K."/>
            <person name="Grigoriev I.V."/>
            <person name="Crous P."/>
            <person name="Smith M.E."/>
        </authorList>
    </citation>
    <scope>NUCLEOTIDE SEQUENCE</scope>
    <source>
        <strain evidence="2">NRRL 3115</strain>
    </source>
</reference>